<keyword evidence="1" id="KW-0560">Oxidoreductase</keyword>
<evidence type="ECO:0000313" key="5">
    <source>
        <dbReference type="Proteomes" id="UP000558997"/>
    </source>
</evidence>
<accession>A0A841DMB3</accession>
<dbReference type="PANTHER" id="PTHR10996:SF178">
    <property type="entry name" value="2-HYDROXYACID DEHYDROGENASE YGL185C-RELATED"/>
    <property type="match status" value="1"/>
</dbReference>
<sequence>MPKLAALITPERAADVIDPETRHLLETHFEVVWATAEHVAQPRSAEPAAAVARPAALDPAAVPALVAGADVLLTSWGTPRLGSELWAGGGPKVVAHAAGTVKNLIDPSILGQGVAVFSAGSRIAWSVGEYCLAAMLTLARRLPRFDAAVRAGGWKQSAFRGHELAGAKVGIIGASSTARALITLLEPFNCDLAVYDPYLTTDRATQLGVRKASLEEAASSPFLTIHVPNVPETKGMITRRLIENLPDGAVVVNSSRGPAIDQQALLDHALDGRIYAALDVYDPEPPIFNPSTLKATNLLLTPHVAGDTEEGHLALAGYVLQDALRWLGDGTRGPSFVDPSTWSIAA</sequence>
<evidence type="ECO:0000259" key="3">
    <source>
        <dbReference type="Pfam" id="PF02826"/>
    </source>
</evidence>
<evidence type="ECO:0000256" key="1">
    <source>
        <dbReference type="ARBA" id="ARBA00023002"/>
    </source>
</evidence>
<dbReference type="Gene3D" id="3.40.50.720">
    <property type="entry name" value="NAD(P)-binding Rossmann-like Domain"/>
    <property type="match status" value="2"/>
</dbReference>
<gene>
    <name evidence="4" type="ORF">HDA44_001496</name>
</gene>
<dbReference type="GO" id="GO:0016618">
    <property type="term" value="F:hydroxypyruvate reductase [NAD(P)H] activity"/>
    <property type="evidence" value="ECO:0007669"/>
    <property type="project" value="TreeGrafter"/>
</dbReference>
<dbReference type="GO" id="GO:0051287">
    <property type="term" value="F:NAD binding"/>
    <property type="evidence" value="ECO:0007669"/>
    <property type="project" value="InterPro"/>
</dbReference>
<dbReference type="EMBL" id="JACHNF010000001">
    <property type="protein sequence ID" value="MBB5978155.1"/>
    <property type="molecule type" value="Genomic_DNA"/>
</dbReference>
<feature type="domain" description="D-isomer specific 2-hydroxyacid dehydrogenase NAD-binding" evidence="3">
    <location>
        <begin position="132"/>
        <end position="305"/>
    </location>
</feature>
<dbReference type="RefSeq" id="WP_184832436.1">
    <property type="nucleotide sequence ID" value="NZ_BAAAVN010000004.1"/>
</dbReference>
<dbReference type="GO" id="GO:0030267">
    <property type="term" value="F:glyoxylate reductase (NADPH) activity"/>
    <property type="evidence" value="ECO:0007669"/>
    <property type="project" value="TreeGrafter"/>
</dbReference>
<dbReference type="AlphaFoldDB" id="A0A841DMB3"/>
<dbReference type="Pfam" id="PF02826">
    <property type="entry name" value="2-Hacid_dh_C"/>
    <property type="match status" value="1"/>
</dbReference>
<dbReference type="InterPro" id="IPR050223">
    <property type="entry name" value="D-isomer_2-hydroxyacid_DH"/>
</dbReference>
<evidence type="ECO:0000256" key="2">
    <source>
        <dbReference type="ARBA" id="ARBA00023027"/>
    </source>
</evidence>
<dbReference type="SUPFAM" id="SSF52283">
    <property type="entry name" value="Formate/glycerate dehydrogenase catalytic domain-like"/>
    <property type="match status" value="1"/>
</dbReference>
<dbReference type="SUPFAM" id="SSF51735">
    <property type="entry name" value="NAD(P)-binding Rossmann-fold domains"/>
    <property type="match status" value="1"/>
</dbReference>
<keyword evidence="5" id="KW-1185">Reference proteome</keyword>
<keyword evidence="2" id="KW-0520">NAD</keyword>
<dbReference type="InterPro" id="IPR036291">
    <property type="entry name" value="NAD(P)-bd_dom_sf"/>
</dbReference>
<reference evidence="4 5" key="1">
    <citation type="submission" date="2020-08" db="EMBL/GenBank/DDBJ databases">
        <title>Sequencing the genomes of 1000 actinobacteria strains.</title>
        <authorList>
            <person name="Klenk H.-P."/>
        </authorList>
    </citation>
    <scope>NUCLEOTIDE SEQUENCE [LARGE SCALE GENOMIC DNA]</scope>
    <source>
        <strain evidence="4 5">DSM 17294</strain>
    </source>
</reference>
<dbReference type="PANTHER" id="PTHR10996">
    <property type="entry name" value="2-HYDROXYACID DEHYDROGENASE-RELATED"/>
    <property type="match status" value="1"/>
</dbReference>
<dbReference type="InterPro" id="IPR006140">
    <property type="entry name" value="D-isomer_DH_NAD-bd"/>
</dbReference>
<dbReference type="Proteomes" id="UP000558997">
    <property type="component" value="Unassembled WGS sequence"/>
</dbReference>
<dbReference type="CDD" id="cd12167">
    <property type="entry name" value="2-Hacid_dh_8"/>
    <property type="match status" value="1"/>
</dbReference>
<organism evidence="4 5">
    <name type="scientific">Kribbella solani</name>
    <dbReference type="NCBI Taxonomy" id="236067"/>
    <lineage>
        <taxon>Bacteria</taxon>
        <taxon>Bacillati</taxon>
        <taxon>Actinomycetota</taxon>
        <taxon>Actinomycetes</taxon>
        <taxon>Propionibacteriales</taxon>
        <taxon>Kribbellaceae</taxon>
        <taxon>Kribbella</taxon>
    </lineage>
</organism>
<proteinExistence type="predicted"/>
<comment type="caution">
    <text evidence="4">The sequence shown here is derived from an EMBL/GenBank/DDBJ whole genome shotgun (WGS) entry which is preliminary data.</text>
</comment>
<name>A0A841DMB3_9ACTN</name>
<protein>
    <submittedName>
        <fullName evidence="4">Phosphoglycerate dehydrogenase-like enzyme</fullName>
    </submittedName>
</protein>
<dbReference type="GO" id="GO:0005829">
    <property type="term" value="C:cytosol"/>
    <property type="evidence" value="ECO:0007669"/>
    <property type="project" value="TreeGrafter"/>
</dbReference>
<evidence type="ECO:0000313" key="4">
    <source>
        <dbReference type="EMBL" id="MBB5978155.1"/>
    </source>
</evidence>